<dbReference type="InterPro" id="IPR011009">
    <property type="entry name" value="Kinase-like_dom_sf"/>
</dbReference>
<reference evidence="3 4" key="1">
    <citation type="journal article" date="2016" name="Int. J. Syst. Evol. Microbiol.">
        <title>Dermabacter jinjuensis sp. nov., a novel species of the genus Dermabacter isolated from a clinical specimen.</title>
        <authorList>
            <person name="Park Y.K."/>
            <person name="Lee K.M."/>
            <person name="Lee W.K."/>
            <person name="Cho M.J."/>
            <person name="Lee H.S."/>
            <person name="Cho Y.G."/>
            <person name="Lee Y.C."/>
            <person name="Lee W.K."/>
            <person name="Seong W.K."/>
            <person name="Hwang K.J."/>
        </authorList>
    </citation>
    <scope>NUCLEOTIDE SEQUENCE [LARGE SCALE GENOMIC DNA]</scope>
    <source>
        <strain evidence="3 4">32T</strain>
    </source>
</reference>
<dbReference type="SUPFAM" id="SSF56112">
    <property type="entry name" value="Protein kinase-like (PK-like)"/>
    <property type="match status" value="1"/>
</dbReference>
<protein>
    <recommendedName>
        <fullName evidence="1">Aminoglycoside phosphotransferase domain-containing protein</fullName>
    </recommendedName>
</protein>
<organism evidence="3 4">
    <name type="scientific">Dermabacter jinjuensis</name>
    <dbReference type="NCBI Taxonomy" id="1667168"/>
    <lineage>
        <taxon>Bacteria</taxon>
        <taxon>Bacillati</taxon>
        <taxon>Actinomycetota</taxon>
        <taxon>Actinomycetes</taxon>
        <taxon>Micrococcales</taxon>
        <taxon>Dermabacteraceae</taxon>
        <taxon>Dermabacter</taxon>
    </lineage>
</organism>
<evidence type="ECO:0000259" key="1">
    <source>
        <dbReference type="Pfam" id="PF01636"/>
    </source>
</evidence>
<name>A0ABM6PPZ7_9MICO</name>
<evidence type="ECO:0000313" key="4">
    <source>
        <dbReference type="Proteomes" id="UP000815698"/>
    </source>
</evidence>
<proteinExistence type="predicted"/>
<gene>
    <name evidence="2" type="ORF">COP05_00015</name>
    <name evidence="3" type="ORF">COP05_10830</name>
</gene>
<dbReference type="Gene3D" id="3.90.1200.10">
    <property type="match status" value="1"/>
</dbReference>
<dbReference type="EMBL" id="CP023482">
    <property type="protein sequence ID" value="ATH97498.1"/>
    <property type="molecule type" value="Genomic_DNA"/>
</dbReference>
<reference evidence="3" key="2">
    <citation type="submission" date="2017-09" db="EMBL/GenBank/DDBJ databases">
        <authorList>
            <person name="Yu W.S."/>
            <person name="Kim M.-h."/>
            <person name="Kim J.-K."/>
            <person name="Lee K.-M."/>
            <person name="Hwang K.-J."/>
        </authorList>
    </citation>
    <scope>NUCLEOTIDE SEQUENCE</scope>
    <source>
        <strain evidence="3">32T</strain>
    </source>
</reference>
<feature type="domain" description="Aminoglycoside phosphotransferase" evidence="1">
    <location>
        <begin position="112"/>
        <end position="255"/>
    </location>
</feature>
<evidence type="ECO:0000313" key="3">
    <source>
        <dbReference type="EMBL" id="ATH97498.1"/>
    </source>
</evidence>
<evidence type="ECO:0000313" key="2">
    <source>
        <dbReference type="EMBL" id="ATH95664.1"/>
    </source>
</evidence>
<keyword evidence="4" id="KW-1185">Reference proteome</keyword>
<dbReference type="InterPro" id="IPR002575">
    <property type="entry name" value="Aminoglycoside_PTrfase"/>
</dbReference>
<dbReference type="Pfam" id="PF01636">
    <property type="entry name" value="APH"/>
    <property type="match status" value="1"/>
</dbReference>
<sequence>MQGAMSKSVVLDGVRHVLSTHWELSPGAELRFVQHESDWIGKLTEADHAWTVRVAIQNGRIARSDREFTAEVMDAMLGDPGGGLIGLKRTACGARYVNDVVGDSPVTVMCSRWIAGQNLERWDTARAVDAMRALVEAQRQLQRSVAFVKAARPIAYTPSAVLERAKCVFSGDAAWNVALERLSARFDGCRLPECVPIHGDLHFENLILVDNGSLAIIDWGAAGVGDPLYDAVAFAASLVRAGYQTAAREALETYFRLVDGSRPSGQYLQDLFCLRKLEIATHLAEVDRDGFAPSLPWVGGRISGIRADLAGDAEIEIGLW</sequence>
<dbReference type="EMBL" id="CP023482">
    <property type="protein sequence ID" value="ATH95664.1"/>
    <property type="molecule type" value="Genomic_DNA"/>
</dbReference>
<accession>A0ABM6PPZ7</accession>
<dbReference type="Proteomes" id="UP000815698">
    <property type="component" value="Chromosome"/>
</dbReference>